<dbReference type="GO" id="GO:0009073">
    <property type="term" value="P:aromatic amino acid family biosynthetic process"/>
    <property type="evidence" value="ECO:0007669"/>
    <property type="project" value="UniProtKB-KW"/>
</dbReference>
<evidence type="ECO:0000256" key="9">
    <source>
        <dbReference type="ARBA" id="ARBA00023141"/>
    </source>
</evidence>
<dbReference type="InterPro" id="IPR023000">
    <property type="entry name" value="Shikimate_kinase_CS"/>
</dbReference>
<dbReference type="Pfam" id="PF01202">
    <property type="entry name" value="SKI"/>
    <property type="match status" value="1"/>
</dbReference>
<evidence type="ECO:0000256" key="8">
    <source>
        <dbReference type="ARBA" id="ARBA00022840"/>
    </source>
</evidence>
<keyword evidence="5 11" id="KW-0808">Transferase</keyword>
<keyword evidence="9" id="KW-0057">Aromatic amino acid biosynthesis</keyword>
<evidence type="ECO:0000256" key="7">
    <source>
        <dbReference type="ARBA" id="ARBA00022777"/>
    </source>
</evidence>
<keyword evidence="8" id="KW-0067">ATP-binding</keyword>
<evidence type="ECO:0000256" key="10">
    <source>
        <dbReference type="ARBA" id="ARBA00048567"/>
    </source>
</evidence>
<evidence type="ECO:0000256" key="6">
    <source>
        <dbReference type="ARBA" id="ARBA00022741"/>
    </source>
</evidence>
<dbReference type="InterPro" id="IPR027417">
    <property type="entry name" value="P-loop_NTPase"/>
</dbReference>
<dbReference type="EMBL" id="FAXA01000447">
    <property type="protein sequence ID" value="CUV03609.1"/>
    <property type="molecule type" value="Genomic_DNA"/>
</dbReference>
<dbReference type="GO" id="GO:0009423">
    <property type="term" value="P:chorismate biosynthetic process"/>
    <property type="evidence" value="ECO:0007669"/>
    <property type="project" value="UniProtKB-UniPathway"/>
</dbReference>
<sequence>MSLPNNIFLVGFMASGKTNVGRILSRLIGWEFVDADLELAKRTGRSIPEIFQEDGEEAFRDLERSLIKELTSDSKKVIAMGGGAFVDPDNREQLLTHGLVLCLRAEPETIHRRITEGMLGGAESRPLLAGTPPLERIKELLGERTESYAKAHHTIDTDFLTTEQVAQEALKLFNESDAGTGG</sequence>
<dbReference type="InterPro" id="IPR031322">
    <property type="entry name" value="Shikimate/glucono_kinase"/>
</dbReference>
<dbReference type="AlphaFoldDB" id="A0A160VBN8"/>
<keyword evidence="6" id="KW-0547">Nucleotide-binding</keyword>
<dbReference type="PANTHER" id="PTHR21087:SF16">
    <property type="entry name" value="SHIKIMATE KINASE 1, CHLOROPLASTIC"/>
    <property type="match status" value="1"/>
</dbReference>
<dbReference type="UniPathway" id="UPA00053">
    <property type="reaction ID" value="UER00088"/>
</dbReference>
<evidence type="ECO:0000256" key="5">
    <source>
        <dbReference type="ARBA" id="ARBA00022679"/>
    </source>
</evidence>
<dbReference type="PRINTS" id="PR01100">
    <property type="entry name" value="SHIKIMTKNASE"/>
</dbReference>
<comment type="pathway">
    <text evidence="1">Metabolic intermediate biosynthesis; chorismate biosynthesis; chorismate from D-erythrose 4-phosphate and phosphoenolpyruvate: step 5/7.</text>
</comment>
<dbReference type="PANTHER" id="PTHR21087">
    <property type="entry name" value="SHIKIMATE KINASE"/>
    <property type="match status" value="1"/>
</dbReference>
<gene>
    <name evidence="11" type="ORF">MGWOODY_Clf2961</name>
</gene>
<dbReference type="GO" id="GO:0005524">
    <property type="term" value="F:ATP binding"/>
    <property type="evidence" value="ECO:0007669"/>
    <property type="project" value="UniProtKB-KW"/>
</dbReference>
<evidence type="ECO:0000256" key="3">
    <source>
        <dbReference type="ARBA" id="ARBA00012154"/>
    </source>
</evidence>
<dbReference type="CDD" id="cd00464">
    <property type="entry name" value="SK"/>
    <property type="match status" value="1"/>
</dbReference>
<reference evidence="11" key="1">
    <citation type="submission" date="2015-10" db="EMBL/GenBank/DDBJ databases">
        <authorList>
            <person name="Gilbert D.G."/>
        </authorList>
    </citation>
    <scope>NUCLEOTIDE SEQUENCE</scope>
</reference>
<dbReference type="Gene3D" id="3.40.50.300">
    <property type="entry name" value="P-loop containing nucleotide triphosphate hydrolases"/>
    <property type="match status" value="1"/>
</dbReference>
<keyword evidence="7 11" id="KW-0418">Kinase</keyword>
<name>A0A160VBN8_9ZZZZ</name>
<evidence type="ECO:0000256" key="1">
    <source>
        <dbReference type="ARBA" id="ARBA00004842"/>
    </source>
</evidence>
<dbReference type="HAMAP" id="MF_00109">
    <property type="entry name" value="Shikimate_kinase"/>
    <property type="match status" value="1"/>
</dbReference>
<dbReference type="PROSITE" id="PS01128">
    <property type="entry name" value="SHIKIMATE_KINASE"/>
    <property type="match status" value="1"/>
</dbReference>
<evidence type="ECO:0000313" key="11">
    <source>
        <dbReference type="EMBL" id="CUV03609.1"/>
    </source>
</evidence>
<dbReference type="EC" id="2.7.1.71" evidence="3"/>
<accession>A0A160VBN8</accession>
<dbReference type="GO" id="GO:0005829">
    <property type="term" value="C:cytosol"/>
    <property type="evidence" value="ECO:0007669"/>
    <property type="project" value="TreeGrafter"/>
</dbReference>
<evidence type="ECO:0000256" key="4">
    <source>
        <dbReference type="ARBA" id="ARBA00022605"/>
    </source>
</evidence>
<proteinExistence type="inferred from homology"/>
<dbReference type="GO" id="GO:0004765">
    <property type="term" value="F:shikimate kinase activity"/>
    <property type="evidence" value="ECO:0007669"/>
    <property type="project" value="UniProtKB-EC"/>
</dbReference>
<comment type="catalytic activity">
    <reaction evidence="10">
        <text>shikimate + ATP = 3-phosphoshikimate + ADP + H(+)</text>
        <dbReference type="Rhea" id="RHEA:13121"/>
        <dbReference type="ChEBI" id="CHEBI:15378"/>
        <dbReference type="ChEBI" id="CHEBI:30616"/>
        <dbReference type="ChEBI" id="CHEBI:36208"/>
        <dbReference type="ChEBI" id="CHEBI:145989"/>
        <dbReference type="ChEBI" id="CHEBI:456216"/>
        <dbReference type="EC" id="2.7.1.71"/>
    </reaction>
</comment>
<dbReference type="SUPFAM" id="SSF52540">
    <property type="entry name" value="P-loop containing nucleoside triphosphate hydrolases"/>
    <property type="match status" value="1"/>
</dbReference>
<keyword evidence="4" id="KW-0028">Amino-acid biosynthesis</keyword>
<protein>
    <recommendedName>
        <fullName evidence="3">shikimate kinase</fullName>
        <ecNumber evidence="3">2.7.1.71</ecNumber>
    </recommendedName>
</protein>
<organism evidence="11">
    <name type="scientific">hydrothermal vent metagenome</name>
    <dbReference type="NCBI Taxonomy" id="652676"/>
    <lineage>
        <taxon>unclassified sequences</taxon>
        <taxon>metagenomes</taxon>
        <taxon>ecological metagenomes</taxon>
    </lineage>
</organism>
<dbReference type="InterPro" id="IPR000623">
    <property type="entry name" value="Shikimate_kinase/TSH1"/>
</dbReference>
<comment type="similarity">
    <text evidence="2">Belongs to the shikimate kinase family.</text>
</comment>
<dbReference type="GO" id="GO:0008652">
    <property type="term" value="P:amino acid biosynthetic process"/>
    <property type="evidence" value="ECO:0007669"/>
    <property type="project" value="UniProtKB-KW"/>
</dbReference>
<evidence type="ECO:0000256" key="2">
    <source>
        <dbReference type="ARBA" id="ARBA00006997"/>
    </source>
</evidence>